<sequence length="181" mass="18300">MANKVTKTCLSLIMSASLVSGFAYSASDNTISFQGEVTAETCSVTVNGNTTSPVVLMPTVSTTDLAASGDTAGETTFTMGLTGCTGDSTASTSVSTVFVGNNVSSTGNLTNTGTAQNVEVQILDPQDAVIDLTDGYTASGDLTLATGETESSANYSVQYYATGVPTAGTVVASLQYAVSYQ</sequence>
<dbReference type="GO" id="GO:0009289">
    <property type="term" value="C:pilus"/>
    <property type="evidence" value="ECO:0007669"/>
    <property type="project" value="InterPro"/>
</dbReference>
<dbReference type="OrthoDB" id="5906753at2"/>
<dbReference type="Proteomes" id="UP000193749">
    <property type="component" value="Unassembled WGS sequence"/>
</dbReference>
<protein>
    <submittedName>
        <fullName evidence="3">Fimbrial protein</fullName>
    </submittedName>
</protein>
<dbReference type="SUPFAM" id="SSF49401">
    <property type="entry name" value="Bacterial adhesins"/>
    <property type="match status" value="1"/>
</dbReference>
<dbReference type="PANTHER" id="PTHR33420">
    <property type="entry name" value="FIMBRIAL SUBUNIT ELFA-RELATED"/>
    <property type="match status" value="1"/>
</dbReference>
<dbReference type="InterPro" id="IPR008966">
    <property type="entry name" value="Adhesion_dom_sf"/>
</dbReference>
<dbReference type="FunFam" id="2.60.40.1090:FF:000005">
    <property type="entry name" value="Type 1 fimbrial protein"/>
    <property type="match status" value="1"/>
</dbReference>
<feature type="signal peptide" evidence="1">
    <location>
        <begin position="1"/>
        <end position="25"/>
    </location>
</feature>
<dbReference type="InterPro" id="IPR000259">
    <property type="entry name" value="Adhesion_dom_fimbrial"/>
</dbReference>
<dbReference type="Gene3D" id="2.60.40.1090">
    <property type="entry name" value="Fimbrial-type adhesion domain"/>
    <property type="match status" value="1"/>
</dbReference>
<evidence type="ECO:0000313" key="3">
    <source>
        <dbReference type="EMBL" id="ORM88147.1"/>
    </source>
</evidence>
<dbReference type="Pfam" id="PF00419">
    <property type="entry name" value="Fimbrial"/>
    <property type="match status" value="1"/>
</dbReference>
<dbReference type="AlphaFoldDB" id="A0A1X1EGR6"/>
<evidence type="ECO:0000259" key="2">
    <source>
        <dbReference type="Pfam" id="PF00419"/>
    </source>
</evidence>
<feature type="domain" description="Fimbrial-type adhesion" evidence="2">
    <location>
        <begin position="31"/>
        <end position="181"/>
    </location>
</feature>
<organism evidence="3 4">
    <name type="scientific">Pantoea cypripedii</name>
    <name type="common">Pectobacterium cypripedii</name>
    <name type="synonym">Erwinia cypripedii</name>
    <dbReference type="NCBI Taxonomy" id="55209"/>
    <lineage>
        <taxon>Bacteria</taxon>
        <taxon>Pseudomonadati</taxon>
        <taxon>Pseudomonadota</taxon>
        <taxon>Gammaproteobacteria</taxon>
        <taxon>Enterobacterales</taxon>
        <taxon>Erwiniaceae</taxon>
        <taxon>Pantoea</taxon>
    </lineage>
</organism>
<proteinExistence type="predicted"/>
<gene>
    <name evidence="3" type="ORF">HA50_29915</name>
</gene>
<name>A0A1X1EGR6_PANCY</name>
<reference evidence="3 4" key="1">
    <citation type="journal article" date="2017" name="Antonie Van Leeuwenhoek">
        <title>Phylogenomic resolution of the bacterial genus Pantoea and its relationship with Erwinia and Tatumella.</title>
        <authorList>
            <person name="Palmer M."/>
            <person name="Steenkamp E.T."/>
            <person name="Coetzee M.P."/>
            <person name="Chan W.Y."/>
            <person name="van Zyl E."/>
            <person name="De Maayer P."/>
            <person name="Coutinho T.A."/>
            <person name="Blom J."/>
            <person name="Smits T.H."/>
            <person name="Duffy B."/>
            <person name="Venter S.N."/>
        </authorList>
    </citation>
    <scope>NUCLEOTIDE SEQUENCE [LARGE SCALE GENOMIC DNA]</scope>
    <source>
        <strain evidence="3 4">LMG 2657</strain>
    </source>
</reference>
<evidence type="ECO:0000256" key="1">
    <source>
        <dbReference type="SAM" id="SignalP"/>
    </source>
</evidence>
<dbReference type="EMBL" id="MLJI01000003">
    <property type="protein sequence ID" value="ORM88147.1"/>
    <property type="molecule type" value="Genomic_DNA"/>
</dbReference>
<keyword evidence="1" id="KW-0732">Signal</keyword>
<accession>A0A1X1EGR6</accession>
<evidence type="ECO:0000313" key="4">
    <source>
        <dbReference type="Proteomes" id="UP000193749"/>
    </source>
</evidence>
<dbReference type="InterPro" id="IPR050263">
    <property type="entry name" value="Bact_Fimbrial_Adh_Pro"/>
</dbReference>
<keyword evidence="4" id="KW-1185">Reference proteome</keyword>
<feature type="chain" id="PRO_5010859571" evidence="1">
    <location>
        <begin position="26"/>
        <end position="181"/>
    </location>
</feature>
<comment type="caution">
    <text evidence="3">The sequence shown here is derived from an EMBL/GenBank/DDBJ whole genome shotgun (WGS) entry which is preliminary data.</text>
</comment>
<dbReference type="STRING" id="55209.HA50_29915"/>
<dbReference type="PANTHER" id="PTHR33420:SF10">
    <property type="entry name" value="FIMBRIAE MAJOR SUBUNIT"/>
    <property type="match status" value="1"/>
</dbReference>
<dbReference type="GO" id="GO:0043709">
    <property type="term" value="P:cell adhesion involved in single-species biofilm formation"/>
    <property type="evidence" value="ECO:0007669"/>
    <property type="project" value="TreeGrafter"/>
</dbReference>
<dbReference type="InterPro" id="IPR036937">
    <property type="entry name" value="Adhesion_dom_fimbrial_sf"/>
</dbReference>
<dbReference type="RefSeq" id="WP_084881115.1">
    <property type="nucleotide sequence ID" value="NZ_JAGGMY010000004.1"/>
</dbReference>